<feature type="region of interest" description="Disordered" evidence="1">
    <location>
        <begin position="68"/>
        <end position="116"/>
    </location>
</feature>
<name>A0AAI8YIL0_9PEZI</name>
<dbReference type="Proteomes" id="UP001295740">
    <property type="component" value="Unassembled WGS sequence"/>
</dbReference>
<feature type="compositionally biased region" description="Basic and acidic residues" evidence="1">
    <location>
        <begin position="795"/>
        <end position="806"/>
    </location>
</feature>
<feature type="region of interest" description="Disordered" evidence="1">
    <location>
        <begin position="772"/>
        <end position="830"/>
    </location>
</feature>
<dbReference type="PANTHER" id="PTHR33112:SF16">
    <property type="entry name" value="HETEROKARYON INCOMPATIBILITY DOMAIN-CONTAINING PROTEIN"/>
    <property type="match status" value="1"/>
</dbReference>
<dbReference type="EMBL" id="CAUWAG010000008">
    <property type="protein sequence ID" value="CAJ2506076.1"/>
    <property type="molecule type" value="Genomic_DNA"/>
</dbReference>
<organism evidence="2 3">
    <name type="scientific">Anthostomella pinea</name>
    <dbReference type="NCBI Taxonomy" id="933095"/>
    <lineage>
        <taxon>Eukaryota</taxon>
        <taxon>Fungi</taxon>
        <taxon>Dikarya</taxon>
        <taxon>Ascomycota</taxon>
        <taxon>Pezizomycotina</taxon>
        <taxon>Sordariomycetes</taxon>
        <taxon>Xylariomycetidae</taxon>
        <taxon>Xylariales</taxon>
        <taxon>Xylariaceae</taxon>
        <taxon>Anthostomella</taxon>
    </lineage>
</organism>
<keyword evidence="3" id="KW-1185">Reference proteome</keyword>
<proteinExistence type="predicted"/>
<reference evidence="2" key="1">
    <citation type="submission" date="2023-10" db="EMBL/GenBank/DDBJ databases">
        <authorList>
            <person name="Hackl T."/>
        </authorList>
    </citation>
    <scope>NUCLEOTIDE SEQUENCE</scope>
</reference>
<feature type="compositionally biased region" description="Polar residues" evidence="1">
    <location>
        <begin position="783"/>
        <end position="794"/>
    </location>
</feature>
<feature type="compositionally biased region" description="Acidic residues" evidence="1">
    <location>
        <begin position="135"/>
        <end position="149"/>
    </location>
</feature>
<sequence length="900" mass="101020">MAVYLLPDDVADFVYLVPPTTFFGQTKSLHMVLDRASIDLTEAEAADDCQRLITPEYLRSVCDISDHVPDPASGSHNLTTSSRQRVTGRQNARDAFGAPENRTRERFQTTSKASPSATAWIRGTALGVAQTQPTEELDEDEDVDTDTDSESSIGLRASAAHLTRNSSGLAPLSPLFQRYDPISRITVTFKILKQTQNHPTQTASRVKKPFKVRTAYLKAYCDPDHTPGLRRLVAGRATLPAGFAETSRSIKDWLATCSSQHPACCRNLVQEPVEDKAGHVPLPTRLIDVGLDLTGPRTRKKVEIDLMRPARWESTTGMLCWSSQRLLLTIANKASSSQALPYALNGRQLGNITVRLPHQTEQTYDFDHEKQQSLWYTRGWVVQELTLARRIVYFGRHQVYWDCRRTMLSEDGDIPSRHSLYNTPDALQNDPENQELGTRKDVFHISYNALETITMSRLFRKKYVKRFALPTTPLKQAQAKTRATTDLIEFQGAFRTWTRLVENYSLCQLSHSEDKLLAIDGIAQTLCKAAKATYYQGLWLETVELGLLWHGKSALAKLPLDQVPTWSWAAWDGAIEFMSLDFGYATTLKRGFIPTTASTELALTTTIWNDVAVSSIPITFPFVECKDCKWPVEHMLRYDDLRSGNGLAYCIKCGDPGSKHPNMFHAGHKNLVRCLQAGSYLECTAGHLHVDGSCASKDDFEQRDRIYFAPVDQLGTPTEDFDDDKLVLYKQQALWHALWLYHEDWMGSMGLVDFDRPDHIPENVSFVLLENGAEQSSDRSGNDDLSSNGEQDASSIDHDDESRSEAGGDTEDPAQTAEQTAEQEQQHQEMLRGQYARVFSRASESAIPILACVRTGLEGQYARVGVGVAFDFKHKVWKDYLAGWPVEHEGLEEDVDIVLV</sequence>
<comment type="caution">
    <text evidence="2">The sequence shown here is derived from an EMBL/GenBank/DDBJ whole genome shotgun (WGS) entry which is preliminary data.</text>
</comment>
<evidence type="ECO:0000313" key="3">
    <source>
        <dbReference type="Proteomes" id="UP001295740"/>
    </source>
</evidence>
<feature type="compositionally biased region" description="Polar residues" evidence="1">
    <location>
        <begin position="74"/>
        <end position="90"/>
    </location>
</feature>
<feature type="region of interest" description="Disordered" evidence="1">
    <location>
        <begin position="128"/>
        <end position="150"/>
    </location>
</feature>
<dbReference type="AlphaFoldDB" id="A0AAI8YIL0"/>
<protein>
    <submittedName>
        <fullName evidence="2">Uu.00g002060.m01.CDS01</fullName>
    </submittedName>
</protein>
<evidence type="ECO:0000256" key="1">
    <source>
        <dbReference type="SAM" id="MobiDB-lite"/>
    </source>
</evidence>
<gene>
    <name evidence="2" type="ORF">KHLLAP_LOCUS6544</name>
</gene>
<dbReference type="PANTHER" id="PTHR33112">
    <property type="entry name" value="DOMAIN PROTEIN, PUTATIVE-RELATED"/>
    <property type="match status" value="1"/>
</dbReference>
<accession>A0AAI8YIL0</accession>
<feature type="compositionally biased region" description="Low complexity" evidence="1">
    <location>
        <begin position="813"/>
        <end position="823"/>
    </location>
</feature>
<evidence type="ECO:0000313" key="2">
    <source>
        <dbReference type="EMBL" id="CAJ2506076.1"/>
    </source>
</evidence>